<dbReference type="PANTHER" id="PTHR21716">
    <property type="entry name" value="TRANSMEMBRANE PROTEIN"/>
    <property type="match status" value="1"/>
</dbReference>
<protein>
    <recommendedName>
        <fullName evidence="9">Sporulation integral membrane protein YtvI</fullName>
    </recommendedName>
</protein>
<evidence type="ECO:0000256" key="3">
    <source>
        <dbReference type="ARBA" id="ARBA00022692"/>
    </source>
</evidence>
<keyword evidence="5 6" id="KW-0472">Membrane</keyword>
<feature type="transmembrane region" description="Helical" evidence="6">
    <location>
        <begin position="208"/>
        <end position="228"/>
    </location>
</feature>
<dbReference type="AlphaFoldDB" id="L1QF13"/>
<organism evidence="7 8">
    <name type="scientific">Clostridium celatum DSM 1785</name>
    <dbReference type="NCBI Taxonomy" id="545697"/>
    <lineage>
        <taxon>Bacteria</taxon>
        <taxon>Bacillati</taxon>
        <taxon>Bacillota</taxon>
        <taxon>Clostridia</taxon>
        <taxon>Eubacteriales</taxon>
        <taxon>Clostridiaceae</taxon>
        <taxon>Clostridium</taxon>
    </lineage>
</organism>
<dbReference type="Proteomes" id="UP000010420">
    <property type="component" value="Unassembled WGS sequence"/>
</dbReference>
<feature type="transmembrane region" description="Helical" evidence="6">
    <location>
        <begin position="21"/>
        <end position="39"/>
    </location>
</feature>
<dbReference type="GO" id="GO:0016020">
    <property type="term" value="C:membrane"/>
    <property type="evidence" value="ECO:0007669"/>
    <property type="project" value="UniProtKB-SubCell"/>
</dbReference>
<evidence type="ECO:0000256" key="5">
    <source>
        <dbReference type="ARBA" id="ARBA00023136"/>
    </source>
</evidence>
<feature type="transmembrane region" description="Helical" evidence="6">
    <location>
        <begin position="146"/>
        <end position="168"/>
    </location>
</feature>
<dbReference type="EMBL" id="AMEZ01000053">
    <property type="protein sequence ID" value="EKY26531.1"/>
    <property type="molecule type" value="Genomic_DNA"/>
</dbReference>
<evidence type="ECO:0000313" key="7">
    <source>
        <dbReference type="EMBL" id="EKY26531.1"/>
    </source>
</evidence>
<dbReference type="Pfam" id="PF01594">
    <property type="entry name" value="AI-2E_transport"/>
    <property type="match status" value="1"/>
</dbReference>
<feature type="transmembrane region" description="Helical" evidence="6">
    <location>
        <begin position="174"/>
        <end position="201"/>
    </location>
</feature>
<dbReference type="eggNOG" id="COG0628">
    <property type="taxonomic scope" value="Bacteria"/>
</dbReference>
<accession>L1QF13</accession>
<keyword evidence="4 6" id="KW-1133">Transmembrane helix</keyword>
<dbReference type="PATRIC" id="fig|545697.3.peg.1689"/>
<keyword evidence="3 6" id="KW-0812">Transmembrane</keyword>
<sequence>MLCKPIDDALRRININEKISGALTILIINVMMFCFIFYFGNSIFNLIEKIYTNYLGEIRELIQNIKNTMGIDIEEILQNNKQVFTSNTFKNGLVVTGQGILSYIVANITVYFFIVDRKLFFRVLNRILPYNVIYTIRKKRDNLREVLKIEVILVFICMIITIIGFLILRIPNAIFLGVVCGILDILPYVGTIIVFIPIIIYNIIIKKYLLVIGLIALYLLLQIVREILELKYLSYKLDIHPLVVLLSMYIGAESFGIIGILVGPIYCLLAKDIIYEENI</sequence>
<dbReference type="GO" id="GO:0055085">
    <property type="term" value="P:transmembrane transport"/>
    <property type="evidence" value="ECO:0007669"/>
    <property type="project" value="TreeGrafter"/>
</dbReference>
<proteinExistence type="inferred from homology"/>
<comment type="similarity">
    <text evidence="2">Belongs to the autoinducer-2 exporter (AI-2E) (TC 2.A.86) family.</text>
</comment>
<reference evidence="7 8" key="1">
    <citation type="submission" date="2012-05" db="EMBL/GenBank/DDBJ databases">
        <authorList>
            <person name="Weinstock G."/>
            <person name="Sodergren E."/>
            <person name="Lobos E.A."/>
            <person name="Fulton L."/>
            <person name="Fulton R."/>
            <person name="Courtney L."/>
            <person name="Fronick C."/>
            <person name="O'Laughlin M."/>
            <person name="Godfrey J."/>
            <person name="Wilson R.M."/>
            <person name="Miner T."/>
            <person name="Farmer C."/>
            <person name="Delehaunty K."/>
            <person name="Cordes M."/>
            <person name="Minx P."/>
            <person name="Tomlinson C."/>
            <person name="Chen J."/>
            <person name="Wollam A."/>
            <person name="Pepin K.H."/>
            <person name="Bhonagiri V."/>
            <person name="Zhang X."/>
            <person name="Suruliraj S."/>
            <person name="Warren W."/>
            <person name="Mitreva M."/>
            <person name="Mardis E.R."/>
            <person name="Wilson R.K."/>
        </authorList>
    </citation>
    <scope>NUCLEOTIDE SEQUENCE [LARGE SCALE GENOMIC DNA]</scope>
    <source>
        <strain evidence="7 8">DSM 1785</strain>
    </source>
</reference>
<dbReference type="InterPro" id="IPR002549">
    <property type="entry name" value="AI-2E-like"/>
</dbReference>
<dbReference type="STRING" id="545697.HMPREF0216_01716"/>
<name>L1QF13_9CLOT</name>
<comment type="subcellular location">
    <subcellularLocation>
        <location evidence="1">Membrane</location>
        <topology evidence="1">Multi-pass membrane protein</topology>
    </subcellularLocation>
</comment>
<gene>
    <name evidence="7" type="ORF">HMPREF0216_01716</name>
</gene>
<evidence type="ECO:0000256" key="4">
    <source>
        <dbReference type="ARBA" id="ARBA00022989"/>
    </source>
</evidence>
<keyword evidence="8" id="KW-1185">Reference proteome</keyword>
<evidence type="ECO:0008006" key="9">
    <source>
        <dbReference type="Google" id="ProtNLM"/>
    </source>
</evidence>
<evidence type="ECO:0000313" key="8">
    <source>
        <dbReference type="Proteomes" id="UP000010420"/>
    </source>
</evidence>
<feature type="transmembrane region" description="Helical" evidence="6">
    <location>
        <begin position="93"/>
        <end position="114"/>
    </location>
</feature>
<dbReference type="PANTHER" id="PTHR21716:SF68">
    <property type="entry name" value="TRANSPORT PROTEIN YTVI-RELATED"/>
    <property type="match status" value="1"/>
</dbReference>
<comment type="caution">
    <text evidence="7">The sequence shown here is derived from an EMBL/GenBank/DDBJ whole genome shotgun (WGS) entry which is preliminary data.</text>
</comment>
<evidence type="ECO:0000256" key="1">
    <source>
        <dbReference type="ARBA" id="ARBA00004141"/>
    </source>
</evidence>
<dbReference type="HOGENOM" id="CLU_031275_4_2_9"/>
<evidence type="ECO:0000256" key="2">
    <source>
        <dbReference type="ARBA" id="ARBA00009773"/>
    </source>
</evidence>
<evidence type="ECO:0000256" key="6">
    <source>
        <dbReference type="SAM" id="Phobius"/>
    </source>
</evidence>
<feature type="transmembrane region" description="Helical" evidence="6">
    <location>
        <begin position="248"/>
        <end position="269"/>
    </location>
</feature>